<protein>
    <submittedName>
        <fullName evidence="9">Ribonuclease G</fullName>
    </submittedName>
</protein>
<evidence type="ECO:0000256" key="2">
    <source>
        <dbReference type="ARBA" id="ARBA00022722"/>
    </source>
</evidence>
<comment type="caution">
    <text evidence="9">The sequence shown here is derived from an EMBL/GenBank/DDBJ whole genome shotgun (WGS) entry which is preliminary data.</text>
</comment>
<dbReference type="GO" id="GO:0004540">
    <property type="term" value="F:RNA nuclease activity"/>
    <property type="evidence" value="ECO:0007669"/>
    <property type="project" value="InterPro"/>
</dbReference>
<dbReference type="GO" id="GO:0046872">
    <property type="term" value="F:metal ion binding"/>
    <property type="evidence" value="ECO:0007669"/>
    <property type="project" value="UniProtKB-KW"/>
</dbReference>
<evidence type="ECO:0000259" key="8">
    <source>
        <dbReference type="Pfam" id="PF10150"/>
    </source>
</evidence>
<keyword evidence="6" id="KW-0460">Magnesium</keyword>
<dbReference type="GO" id="GO:0005737">
    <property type="term" value="C:cytoplasm"/>
    <property type="evidence" value="ECO:0007669"/>
    <property type="project" value="TreeGrafter"/>
</dbReference>
<keyword evidence="4" id="KW-0255">Endonuclease</keyword>
<dbReference type="EMBL" id="RQXX01000001">
    <property type="protein sequence ID" value="RVV99917.1"/>
    <property type="molecule type" value="Genomic_DNA"/>
</dbReference>
<dbReference type="GO" id="GO:0004519">
    <property type="term" value="F:endonuclease activity"/>
    <property type="evidence" value="ECO:0007669"/>
    <property type="project" value="UniProtKB-KW"/>
</dbReference>
<accession>A0A438AMU0</accession>
<dbReference type="Proteomes" id="UP000285908">
    <property type="component" value="Unassembled WGS sequence"/>
</dbReference>
<keyword evidence="2" id="KW-0540">Nuclease</keyword>
<dbReference type="GO" id="GO:0016787">
    <property type="term" value="F:hydrolase activity"/>
    <property type="evidence" value="ECO:0007669"/>
    <property type="project" value="UniProtKB-KW"/>
</dbReference>
<comment type="cofactor">
    <cofactor evidence="1">
        <name>Mg(2+)</name>
        <dbReference type="ChEBI" id="CHEBI:18420"/>
    </cofactor>
</comment>
<proteinExistence type="predicted"/>
<organism evidence="9 10">
    <name type="scientific">Mesobaculum littorinae</name>
    <dbReference type="NCBI Taxonomy" id="2486419"/>
    <lineage>
        <taxon>Bacteria</taxon>
        <taxon>Pseudomonadati</taxon>
        <taxon>Pseudomonadota</taxon>
        <taxon>Alphaproteobacteria</taxon>
        <taxon>Rhodobacterales</taxon>
        <taxon>Roseobacteraceae</taxon>
        <taxon>Mesobaculum</taxon>
    </lineage>
</organism>
<feature type="domain" description="RNA-binding protein AU-1/Ribonuclease E/G" evidence="8">
    <location>
        <begin position="214"/>
        <end position="332"/>
    </location>
</feature>
<name>A0A438AMU0_9RHOB</name>
<dbReference type="PANTHER" id="PTHR30001">
    <property type="entry name" value="RIBONUCLEASE"/>
    <property type="match status" value="1"/>
</dbReference>
<evidence type="ECO:0000256" key="3">
    <source>
        <dbReference type="ARBA" id="ARBA00022723"/>
    </source>
</evidence>
<evidence type="ECO:0000313" key="10">
    <source>
        <dbReference type="Proteomes" id="UP000285908"/>
    </source>
</evidence>
<dbReference type="OrthoDB" id="9804278at2"/>
<keyword evidence="5" id="KW-0378">Hydrolase</keyword>
<keyword evidence="10" id="KW-1185">Reference proteome</keyword>
<dbReference type="Pfam" id="PF10150">
    <property type="entry name" value="RNase_E_G"/>
    <property type="match status" value="2"/>
</dbReference>
<dbReference type="GO" id="GO:0003723">
    <property type="term" value="F:RNA binding"/>
    <property type="evidence" value="ECO:0007669"/>
    <property type="project" value="UniProtKB-KW"/>
</dbReference>
<evidence type="ECO:0000256" key="4">
    <source>
        <dbReference type="ARBA" id="ARBA00022759"/>
    </source>
</evidence>
<dbReference type="AlphaFoldDB" id="A0A438AMU0"/>
<evidence type="ECO:0000256" key="1">
    <source>
        <dbReference type="ARBA" id="ARBA00001946"/>
    </source>
</evidence>
<sequence>MKGRQVVLDHVADRDIAVLIEDGQIEDLLVDAPDTPLRPGAIARATVDRAMTGQGGAMLRLPEGMLYLRDGKGLKPGESLLVQVQGWAMDGKAATAARRLLFKSRYAIVTPGAPGINVSRAIRDEERRVALLEIASGQELPEGAGLILRSASETADDDEIAADIAAMADLADRVLGDPGKGAELLADGPGAHELAWRDWPTPDALEEGPGSLARTGAEELVARCLSPRVDLPGGGHLWIEPTRALVAVDVNTGGDTSLAAGLKADIAMARRLPAELRCRGLGGQIVIDLAPLAKKERRNFEQILRAAFRSDPVETVLAGWTPLGLFELQRRRDRLPLSTLLPKEVFS</sequence>
<dbReference type="InterPro" id="IPR019307">
    <property type="entry name" value="RNA-bd_AU-1/RNase_E/G"/>
</dbReference>
<gene>
    <name evidence="9" type="ORF">EKE94_04470</name>
</gene>
<evidence type="ECO:0000256" key="6">
    <source>
        <dbReference type="ARBA" id="ARBA00022842"/>
    </source>
</evidence>
<dbReference type="InterPro" id="IPR004659">
    <property type="entry name" value="RNase_E/G"/>
</dbReference>
<dbReference type="GO" id="GO:0006364">
    <property type="term" value="P:rRNA processing"/>
    <property type="evidence" value="ECO:0007669"/>
    <property type="project" value="TreeGrafter"/>
</dbReference>
<evidence type="ECO:0000256" key="7">
    <source>
        <dbReference type="ARBA" id="ARBA00022884"/>
    </source>
</evidence>
<dbReference type="PANTHER" id="PTHR30001:SF1">
    <property type="entry name" value="RIBONUCLEASE E_G-LIKE PROTEIN, CHLOROPLASTIC"/>
    <property type="match status" value="1"/>
</dbReference>
<evidence type="ECO:0000313" key="9">
    <source>
        <dbReference type="EMBL" id="RVV99917.1"/>
    </source>
</evidence>
<keyword evidence="3" id="KW-0479">Metal-binding</keyword>
<feature type="domain" description="RNA-binding protein AU-1/Ribonuclease E/G" evidence="8">
    <location>
        <begin position="103"/>
        <end position="175"/>
    </location>
</feature>
<reference evidence="9 10" key="1">
    <citation type="submission" date="2018-11" db="EMBL/GenBank/DDBJ databases">
        <title>Mesobaculum littorinae gen. nov., sp. nov., isolated from Littorina scabra that represents a novel genus of the order Rhodobacteraceae.</title>
        <authorList>
            <person name="Li F."/>
        </authorList>
    </citation>
    <scope>NUCLEOTIDE SEQUENCE [LARGE SCALE GENOMIC DNA]</scope>
    <source>
        <strain evidence="9 10">M0103</strain>
    </source>
</reference>
<evidence type="ECO:0000256" key="5">
    <source>
        <dbReference type="ARBA" id="ARBA00022801"/>
    </source>
</evidence>
<dbReference type="RefSeq" id="WP_127905360.1">
    <property type="nucleotide sequence ID" value="NZ_RQXX01000001.1"/>
</dbReference>
<keyword evidence="7" id="KW-0694">RNA-binding</keyword>